<dbReference type="SUPFAM" id="SSF50965">
    <property type="entry name" value="Galactose oxidase, central domain"/>
    <property type="match status" value="1"/>
</dbReference>
<evidence type="ECO:0000313" key="10">
    <source>
        <dbReference type="EMBL" id="CAI8603337.1"/>
    </source>
</evidence>
<keyword evidence="3 7" id="KW-0732">Signal</keyword>
<name>A0AAV0ZZJ6_VICFA</name>
<accession>A0AAV0ZZJ6</accession>
<evidence type="ECO:0000256" key="5">
    <source>
        <dbReference type="ARBA" id="ARBA00073112"/>
    </source>
</evidence>
<dbReference type="InterPro" id="IPR015202">
    <property type="entry name" value="GO-like_E_set"/>
</dbReference>
<dbReference type="Gene3D" id="2.60.40.10">
    <property type="entry name" value="Immunoglobulins"/>
    <property type="match status" value="1"/>
</dbReference>
<dbReference type="InterPro" id="IPR014756">
    <property type="entry name" value="Ig_E-set"/>
</dbReference>
<dbReference type="InterPro" id="IPR037293">
    <property type="entry name" value="Gal_Oxidase_central_sf"/>
</dbReference>
<dbReference type="PANTHER" id="PTHR32208:SF62">
    <property type="entry name" value="OXIDASE, PUTATIVE, EXPRESSED-RELATED"/>
    <property type="match status" value="1"/>
</dbReference>
<dbReference type="GO" id="GO:0016491">
    <property type="term" value="F:oxidoreductase activity"/>
    <property type="evidence" value="ECO:0007669"/>
    <property type="project" value="UniProtKB-KW"/>
</dbReference>
<evidence type="ECO:0000256" key="2">
    <source>
        <dbReference type="ARBA" id="ARBA00022525"/>
    </source>
</evidence>
<evidence type="ECO:0000256" key="6">
    <source>
        <dbReference type="ARBA" id="ARBA00077505"/>
    </source>
</evidence>
<evidence type="ECO:0000256" key="1">
    <source>
        <dbReference type="ARBA" id="ARBA00004613"/>
    </source>
</evidence>
<comment type="subcellular location">
    <subcellularLocation>
        <location evidence="1">Secreted</location>
    </subcellularLocation>
</comment>
<dbReference type="Pfam" id="PF09118">
    <property type="entry name" value="GO-like_E_set"/>
    <property type="match status" value="1"/>
</dbReference>
<feature type="signal peptide" evidence="7">
    <location>
        <begin position="1"/>
        <end position="21"/>
    </location>
</feature>
<evidence type="ECO:0000256" key="4">
    <source>
        <dbReference type="ARBA" id="ARBA00023002"/>
    </source>
</evidence>
<proteinExistence type="predicted"/>
<gene>
    <name evidence="10" type="ORF">VFH_III081920</name>
</gene>
<evidence type="ECO:0000313" key="11">
    <source>
        <dbReference type="Proteomes" id="UP001157006"/>
    </source>
</evidence>
<dbReference type="CDD" id="cd02851">
    <property type="entry name" value="E_set_GO_C"/>
    <property type="match status" value="1"/>
</dbReference>
<dbReference type="EMBL" id="OX451738">
    <property type="protein sequence ID" value="CAI8603337.1"/>
    <property type="molecule type" value="Genomic_DNA"/>
</dbReference>
<dbReference type="FunFam" id="2.130.10.80:FF:000001">
    <property type="entry name" value="Aldehyde oxidase GLOX"/>
    <property type="match status" value="1"/>
</dbReference>
<evidence type="ECO:0000259" key="8">
    <source>
        <dbReference type="Pfam" id="PF07250"/>
    </source>
</evidence>
<keyword evidence="2" id="KW-0964">Secreted</keyword>
<keyword evidence="4" id="KW-0560">Oxidoreductase</keyword>
<sequence>MTPSLFTIILLIILNVSIATGATPSPEISGGGQWQLIHDNIGIVGMHMQLLHNDRVIIYDRTNFGYSNLSLPNGRCRINLRERFKTDCTAHSVEYDVASNTVRPLFLQTDVWCSSGAVNPNGTLIQTGGSGAGEFSIRSINPCPTCDWHEFNHGLAARRWYATTHILPDGRQIIIGGRKEFNYEFYPKKQRAEKITYRLPFLEQTNNKGVENNLYPFVFLNVDGHLFIFANNRAILFDYNNNVVVKTYPSIPGQDPRSFPSTGSAVLLPLRNLQNPSVEAEVLICGGAPKGSYQLSLHGKFMRALNTCARLKITDPNPSWIMETMPFGRVMSDMILLPNGNVLLINGAASGAAGWNIGRNPILHPFLYKPNHVINSRFQLQNPSGIPRMYHSTAILLRDGRVLVAGSNPHEYYNFSNVLFPTELRLETFSPSYLEPQFNDIRPIMVYPAPQSQTRLRYAQILKIQFQVKGTLAIDSVSVTMLAPSFNTHSFSMNQRLLVLDHVKTTNNVYAGQLTSTSTCQVEVAIPCSSNLAPPGYYLLFVVHQEVPSEGIWIQLL</sequence>
<dbReference type="PANTHER" id="PTHR32208">
    <property type="entry name" value="SECRETED PROTEIN-RELATED"/>
    <property type="match status" value="1"/>
</dbReference>
<dbReference type="GO" id="GO:0005615">
    <property type="term" value="C:extracellular space"/>
    <property type="evidence" value="ECO:0007669"/>
    <property type="project" value="UniProtKB-ARBA"/>
</dbReference>
<dbReference type="InterPro" id="IPR011043">
    <property type="entry name" value="Gal_Oxase/kelch_b-propeller"/>
</dbReference>
<feature type="chain" id="PRO_5044010110" description="Aldehyde oxidase GLOX" evidence="7">
    <location>
        <begin position="22"/>
        <end position="557"/>
    </location>
</feature>
<dbReference type="Gene3D" id="2.130.10.80">
    <property type="entry name" value="Galactose oxidase/kelch, beta-propeller"/>
    <property type="match status" value="1"/>
</dbReference>
<dbReference type="InterPro" id="IPR013783">
    <property type="entry name" value="Ig-like_fold"/>
</dbReference>
<dbReference type="Pfam" id="PF07250">
    <property type="entry name" value="Glyoxal_oxid_N"/>
    <property type="match status" value="1"/>
</dbReference>
<evidence type="ECO:0000256" key="3">
    <source>
        <dbReference type="ARBA" id="ARBA00022729"/>
    </source>
</evidence>
<feature type="domain" description="Glyoxal oxidase N-terminal" evidence="8">
    <location>
        <begin position="46"/>
        <end position="433"/>
    </location>
</feature>
<protein>
    <recommendedName>
        <fullName evidence="5">Aldehyde oxidase GLOX</fullName>
    </recommendedName>
    <alternativeName>
        <fullName evidence="6">Glyoxal oxidase</fullName>
    </alternativeName>
</protein>
<reference evidence="10 11" key="1">
    <citation type="submission" date="2023-01" db="EMBL/GenBank/DDBJ databases">
        <authorList>
            <person name="Kreplak J."/>
        </authorList>
    </citation>
    <scope>NUCLEOTIDE SEQUENCE [LARGE SCALE GENOMIC DNA]</scope>
</reference>
<evidence type="ECO:0000259" key="9">
    <source>
        <dbReference type="Pfam" id="PF09118"/>
    </source>
</evidence>
<dbReference type="AlphaFoldDB" id="A0AAV0ZZJ6"/>
<evidence type="ECO:0000256" key="7">
    <source>
        <dbReference type="SAM" id="SignalP"/>
    </source>
</evidence>
<dbReference type="Proteomes" id="UP001157006">
    <property type="component" value="Chromosome 3"/>
</dbReference>
<feature type="domain" description="Galactose oxidase-like Early set" evidence="9">
    <location>
        <begin position="453"/>
        <end position="555"/>
    </location>
</feature>
<dbReference type="InterPro" id="IPR009880">
    <property type="entry name" value="Glyoxal_oxidase_N"/>
</dbReference>
<keyword evidence="11" id="KW-1185">Reference proteome</keyword>
<dbReference type="SUPFAM" id="SSF81296">
    <property type="entry name" value="E set domains"/>
    <property type="match status" value="1"/>
</dbReference>
<organism evidence="10 11">
    <name type="scientific">Vicia faba</name>
    <name type="common">Broad bean</name>
    <name type="synonym">Faba vulgaris</name>
    <dbReference type="NCBI Taxonomy" id="3906"/>
    <lineage>
        <taxon>Eukaryota</taxon>
        <taxon>Viridiplantae</taxon>
        <taxon>Streptophyta</taxon>
        <taxon>Embryophyta</taxon>
        <taxon>Tracheophyta</taxon>
        <taxon>Spermatophyta</taxon>
        <taxon>Magnoliopsida</taxon>
        <taxon>eudicotyledons</taxon>
        <taxon>Gunneridae</taxon>
        <taxon>Pentapetalae</taxon>
        <taxon>rosids</taxon>
        <taxon>fabids</taxon>
        <taxon>Fabales</taxon>
        <taxon>Fabaceae</taxon>
        <taxon>Papilionoideae</taxon>
        <taxon>50 kb inversion clade</taxon>
        <taxon>NPAAA clade</taxon>
        <taxon>Hologalegina</taxon>
        <taxon>IRL clade</taxon>
        <taxon>Fabeae</taxon>
        <taxon>Vicia</taxon>
    </lineage>
</organism>